<keyword evidence="1" id="KW-0106">Calcium</keyword>
<keyword evidence="5" id="KW-1185">Reference proteome</keyword>
<feature type="domain" description="EF-hand" evidence="3">
    <location>
        <begin position="209"/>
        <end position="244"/>
    </location>
</feature>
<dbReference type="AlphaFoldDB" id="A0AAP0L7B4"/>
<evidence type="ECO:0000256" key="1">
    <source>
        <dbReference type="ARBA" id="ARBA00022837"/>
    </source>
</evidence>
<comment type="caution">
    <text evidence="4">The sequence shown here is derived from an EMBL/GenBank/DDBJ whole genome shotgun (WGS) entry which is preliminary data.</text>
</comment>
<evidence type="ECO:0000313" key="4">
    <source>
        <dbReference type="EMBL" id="KAK9163604.1"/>
    </source>
</evidence>
<dbReference type="InterPro" id="IPR018247">
    <property type="entry name" value="EF_Hand_1_Ca_BS"/>
</dbReference>
<gene>
    <name evidence="4" type="ORF">Syun_004506</name>
</gene>
<feature type="coiled-coil region" evidence="2">
    <location>
        <begin position="96"/>
        <end position="156"/>
    </location>
</feature>
<evidence type="ECO:0000259" key="3">
    <source>
        <dbReference type="PROSITE" id="PS50222"/>
    </source>
</evidence>
<dbReference type="Gene3D" id="1.10.238.10">
    <property type="entry name" value="EF-hand"/>
    <property type="match status" value="1"/>
</dbReference>
<keyword evidence="2" id="KW-0175">Coiled coil</keyword>
<dbReference type="InterPro" id="IPR011992">
    <property type="entry name" value="EF-hand-dom_pair"/>
</dbReference>
<evidence type="ECO:0000256" key="2">
    <source>
        <dbReference type="SAM" id="Coils"/>
    </source>
</evidence>
<dbReference type="SMART" id="SM00054">
    <property type="entry name" value="EFh"/>
    <property type="match status" value="1"/>
</dbReference>
<dbReference type="PANTHER" id="PTHR48145:SF5">
    <property type="entry name" value="NUCLEAR ENVELOPE-ASSOCIATED PROTEIN 2"/>
    <property type="match status" value="1"/>
</dbReference>
<name>A0AAP0L7B4_9MAGN</name>
<sequence>MQVSLHKLNHSLHCLALSKELDVKNISLKEHENLVNYLGEQLEHLQRSLQAREASHMQMRDEVIELRKRSCKHYKAGANQDCELRRILEEVSPKNIEKMNKLLSSKDEEIAKLRDEIRIMSAHWKFETKELESQKGERKEKDLNELRDQLAMKKQESCSNTEKQANFWESSGFKFVASRIVASQNLTPFGSQFNANPFASLLESSFPPGTPRHIVDAFRYSDKDGNGFIDYEELKAVLSTRNHGFSLRTIHLLMYFFTASNTRLMGT</sequence>
<dbReference type="PANTHER" id="PTHR48145">
    <property type="entry name" value="NUCLEAR ENVELOPE-ASSOCIATED PROTEIN 1"/>
    <property type="match status" value="1"/>
</dbReference>
<reference evidence="4 5" key="1">
    <citation type="submission" date="2024-01" db="EMBL/GenBank/DDBJ databases">
        <title>Genome assemblies of Stephania.</title>
        <authorList>
            <person name="Yang L."/>
        </authorList>
    </citation>
    <scope>NUCLEOTIDE SEQUENCE [LARGE SCALE GENOMIC DNA]</scope>
    <source>
        <strain evidence="4">YNDBR</strain>
        <tissue evidence="4">Leaf</tissue>
    </source>
</reference>
<dbReference type="EMBL" id="JBBNAF010000002">
    <property type="protein sequence ID" value="KAK9163604.1"/>
    <property type="molecule type" value="Genomic_DNA"/>
</dbReference>
<dbReference type="InterPro" id="IPR002048">
    <property type="entry name" value="EF_hand_dom"/>
</dbReference>
<dbReference type="GO" id="GO:0005509">
    <property type="term" value="F:calcium ion binding"/>
    <property type="evidence" value="ECO:0007669"/>
    <property type="project" value="InterPro"/>
</dbReference>
<dbReference type="Pfam" id="PF00036">
    <property type="entry name" value="EF-hand_1"/>
    <property type="match status" value="1"/>
</dbReference>
<dbReference type="PROSITE" id="PS00018">
    <property type="entry name" value="EF_HAND_1"/>
    <property type="match status" value="1"/>
</dbReference>
<organism evidence="4 5">
    <name type="scientific">Stephania yunnanensis</name>
    <dbReference type="NCBI Taxonomy" id="152371"/>
    <lineage>
        <taxon>Eukaryota</taxon>
        <taxon>Viridiplantae</taxon>
        <taxon>Streptophyta</taxon>
        <taxon>Embryophyta</taxon>
        <taxon>Tracheophyta</taxon>
        <taxon>Spermatophyta</taxon>
        <taxon>Magnoliopsida</taxon>
        <taxon>Ranunculales</taxon>
        <taxon>Menispermaceae</taxon>
        <taxon>Menispermoideae</taxon>
        <taxon>Cissampelideae</taxon>
        <taxon>Stephania</taxon>
    </lineage>
</organism>
<accession>A0AAP0L7B4</accession>
<dbReference type="PROSITE" id="PS50222">
    <property type="entry name" value="EF_HAND_2"/>
    <property type="match status" value="1"/>
</dbReference>
<evidence type="ECO:0000313" key="5">
    <source>
        <dbReference type="Proteomes" id="UP001420932"/>
    </source>
</evidence>
<proteinExistence type="predicted"/>
<protein>
    <recommendedName>
        <fullName evidence="3">EF-hand domain-containing protein</fullName>
    </recommendedName>
</protein>
<dbReference type="Proteomes" id="UP001420932">
    <property type="component" value="Unassembled WGS sequence"/>
</dbReference>
<dbReference type="SUPFAM" id="SSF47473">
    <property type="entry name" value="EF-hand"/>
    <property type="match status" value="1"/>
</dbReference>
<dbReference type="InterPro" id="IPR049932">
    <property type="entry name" value="NEAP1-4"/>
</dbReference>